<dbReference type="OrthoDB" id="4620575at2759"/>
<name>A0A6A6ZZK2_9PLEO</name>
<evidence type="ECO:0000313" key="1">
    <source>
        <dbReference type="EMBL" id="KAF2826431.1"/>
    </source>
</evidence>
<protein>
    <submittedName>
        <fullName evidence="1">Uncharacterized protein</fullName>
    </submittedName>
</protein>
<proteinExistence type="predicted"/>
<gene>
    <name evidence="1" type="ORF">CC86DRAFT_370431</name>
</gene>
<reference evidence="1" key="1">
    <citation type="journal article" date="2020" name="Stud. Mycol.">
        <title>101 Dothideomycetes genomes: a test case for predicting lifestyles and emergence of pathogens.</title>
        <authorList>
            <person name="Haridas S."/>
            <person name="Albert R."/>
            <person name="Binder M."/>
            <person name="Bloem J."/>
            <person name="Labutti K."/>
            <person name="Salamov A."/>
            <person name="Andreopoulos B."/>
            <person name="Baker S."/>
            <person name="Barry K."/>
            <person name="Bills G."/>
            <person name="Bluhm B."/>
            <person name="Cannon C."/>
            <person name="Castanera R."/>
            <person name="Culley D."/>
            <person name="Daum C."/>
            <person name="Ezra D."/>
            <person name="Gonzalez J."/>
            <person name="Henrissat B."/>
            <person name="Kuo A."/>
            <person name="Liang C."/>
            <person name="Lipzen A."/>
            <person name="Lutzoni F."/>
            <person name="Magnuson J."/>
            <person name="Mondo S."/>
            <person name="Nolan M."/>
            <person name="Ohm R."/>
            <person name="Pangilinan J."/>
            <person name="Park H.-J."/>
            <person name="Ramirez L."/>
            <person name="Alfaro M."/>
            <person name="Sun H."/>
            <person name="Tritt A."/>
            <person name="Yoshinaga Y."/>
            <person name="Zwiers L.-H."/>
            <person name="Turgeon B."/>
            <person name="Goodwin S."/>
            <person name="Spatafora J."/>
            <person name="Crous P."/>
            <person name="Grigoriev I."/>
        </authorList>
    </citation>
    <scope>NUCLEOTIDE SEQUENCE</scope>
    <source>
        <strain evidence="1">CBS 113818</strain>
    </source>
</reference>
<evidence type="ECO:0000313" key="2">
    <source>
        <dbReference type="Proteomes" id="UP000799424"/>
    </source>
</evidence>
<sequence>MNQPLGMQYIDKSDLNRLLGTLFPQGGWTIEDDNSTYLLTIPRALTSAEIESLREKYRASHPS</sequence>
<dbReference type="EMBL" id="MU006226">
    <property type="protein sequence ID" value="KAF2826431.1"/>
    <property type="molecule type" value="Genomic_DNA"/>
</dbReference>
<organism evidence="1 2">
    <name type="scientific">Ophiobolus disseminans</name>
    <dbReference type="NCBI Taxonomy" id="1469910"/>
    <lineage>
        <taxon>Eukaryota</taxon>
        <taxon>Fungi</taxon>
        <taxon>Dikarya</taxon>
        <taxon>Ascomycota</taxon>
        <taxon>Pezizomycotina</taxon>
        <taxon>Dothideomycetes</taxon>
        <taxon>Pleosporomycetidae</taxon>
        <taxon>Pleosporales</taxon>
        <taxon>Pleosporineae</taxon>
        <taxon>Phaeosphaeriaceae</taxon>
        <taxon>Ophiobolus</taxon>
    </lineage>
</organism>
<dbReference type="Proteomes" id="UP000799424">
    <property type="component" value="Unassembled WGS sequence"/>
</dbReference>
<accession>A0A6A6ZZK2</accession>
<dbReference type="AlphaFoldDB" id="A0A6A6ZZK2"/>
<keyword evidence="2" id="KW-1185">Reference proteome</keyword>